<dbReference type="AlphaFoldDB" id="A0A1A8R253"/>
<reference evidence="5" key="1">
    <citation type="submission" date="2016-05" db="EMBL/GenBank/DDBJ databases">
        <authorList>
            <person name="Lavstsen T."/>
            <person name="Jespersen J.S."/>
        </authorList>
    </citation>
    <scope>NUCLEOTIDE SEQUENCE</scope>
    <source>
        <tissue evidence="5">Brain</tissue>
    </source>
</reference>
<keyword evidence="3" id="KW-0812">Transmembrane</keyword>
<evidence type="ECO:0000313" key="5">
    <source>
        <dbReference type="EMBL" id="SBR99523.1"/>
    </source>
</evidence>
<keyword evidence="3" id="KW-1133">Transmembrane helix</keyword>
<keyword evidence="3" id="KW-0472">Membrane</keyword>
<sequence>MMELDKLILLLLCFTAFRCWAIDTGFNQSDCSTEPYFTCRNGKCIPVNLVCDDKGIDNCGDGSDLEENLTTDCKAGRFLPQEPPSLLVTSLPSFVNLPAEPSGTRANNSFSHESVTDLSPSWSLLVLFIALGVVAGAVMFCWCCWSPGWFLWRVSICRFSPCCNWACASCKFCTHNKEHRVAKITPYPPVNRSSVGTTATNSNEDNITTVAV</sequence>
<keyword evidence="5" id="KW-0449">Lipoprotein</keyword>
<keyword evidence="4" id="KW-0732">Signal</keyword>
<evidence type="ECO:0000256" key="3">
    <source>
        <dbReference type="SAM" id="Phobius"/>
    </source>
</evidence>
<protein>
    <submittedName>
        <fullName evidence="5">Low density lipoprotein receptor class A domain containing 2</fullName>
    </submittedName>
</protein>
<dbReference type="PANTHER" id="PTHR24652:SF67">
    <property type="entry name" value="LOW-DENSITY LIPOPROTEIN RECEPTOR CLASS A DOMAIN-CONTAINING PROTEIN 2"/>
    <property type="match status" value="1"/>
</dbReference>
<reference evidence="5" key="2">
    <citation type="submission" date="2016-06" db="EMBL/GenBank/DDBJ databases">
        <title>The genome of a short-lived fish provides insights into sex chromosome evolution and the genetic control of aging.</title>
        <authorList>
            <person name="Reichwald K."/>
            <person name="Felder M."/>
            <person name="Petzold A."/>
            <person name="Koch P."/>
            <person name="Groth M."/>
            <person name="Platzer M."/>
        </authorList>
    </citation>
    <scope>NUCLEOTIDE SEQUENCE</scope>
    <source>
        <tissue evidence="5">Brain</tissue>
    </source>
</reference>
<feature type="signal peptide" evidence="4">
    <location>
        <begin position="1"/>
        <end position="21"/>
    </location>
</feature>
<dbReference type="CDD" id="cd00112">
    <property type="entry name" value="LDLa"/>
    <property type="match status" value="1"/>
</dbReference>
<gene>
    <name evidence="5" type="primary">CU928222.1</name>
</gene>
<comment type="caution">
    <text evidence="2">Lacks conserved residue(s) required for the propagation of feature annotation.</text>
</comment>
<dbReference type="Pfam" id="PF00057">
    <property type="entry name" value="Ldl_recept_a"/>
    <property type="match status" value="1"/>
</dbReference>
<keyword evidence="5" id="KW-0675">Receptor</keyword>
<dbReference type="PROSITE" id="PS50068">
    <property type="entry name" value="LDLRA_2"/>
    <property type="match status" value="1"/>
</dbReference>
<dbReference type="SMART" id="SM00192">
    <property type="entry name" value="LDLa"/>
    <property type="match status" value="1"/>
</dbReference>
<dbReference type="InterPro" id="IPR042333">
    <property type="entry name" value="LRAD2/Mig-13-like"/>
</dbReference>
<keyword evidence="1" id="KW-1015">Disulfide bond</keyword>
<dbReference type="PANTHER" id="PTHR24652">
    <property type="entry name" value="LOW-DENSITY LIPOPROTEIN RECEPTOR CLASS A DOMAIN-CONTAINING PROTEIN 2"/>
    <property type="match status" value="1"/>
</dbReference>
<evidence type="ECO:0000256" key="4">
    <source>
        <dbReference type="SAM" id="SignalP"/>
    </source>
</evidence>
<evidence type="ECO:0000256" key="1">
    <source>
        <dbReference type="ARBA" id="ARBA00023157"/>
    </source>
</evidence>
<dbReference type="SUPFAM" id="SSF57424">
    <property type="entry name" value="LDL receptor-like module"/>
    <property type="match status" value="1"/>
</dbReference>
<proteinExistence type="predicted"/>
<organism evidence="5">
    <name type="scientific">Nothobranchius rachovii</name>
    <name type="common">bluefin notho</name>
    <dbReference type="NCBI Taxonomy" id="451742"/>
    <lineage>
        <taxon>Eukaryota</taxon>
        <taxon>Metazoa</taxon>
        <taxon>Chordata</taxon>
        <taxon>Craniata</taxon>
        <taxon>Vertebrata</taxon>
        <taxon>Euteleostomi</taxon>
        <taxon>Actinopterygii</taxon>
        <taxon>Neopterygii</taxon>
        <taxon>Teleostei</taxon>
        <taxon>Neoteleostei</taxon>
        <taxon>Acanthomorphata</taxon>
        <taxon>Ovalentaria</taxon>
        <taxon>Atherinomorphae</taxon>
        <taxon>Cyprinodontiformes</taxon>
        <taxon>Nothobranchiidae</taxon>
        <taxon>Nothobranchius</taxon>
    </lineage>
</organism>
<dbReference type="Gene3D" id="4.10.400.10">
    <property type="entry name" value="Low-density Lipoprotein Receptor"/>
    <property type="match status" value="1"/>
</dbReference>
<name>A0A1A8R253_9TELE</name>
<dbReference type="InterPro" id="IPR036055">
    <property type="entry name" value="LDL_receptor-like_sf"/>
</dbReference>
<feature type="transmembrane region" description="Helical" evidence="3">
    <location>
        <begin position="122"/>
        <end position="145"/>
    </location>
</feature>
<accession>A0A1A8R253</accession>
<feature type="chain" id="PRO_5008377447" evidence="4">
    <location>
        <begin position="22"/>
        <end position="212"/>
    </location>
</feature>
<dbReference type="InterPro" id="IPR002172">
    <property type="entry name" value="LDrepeatLR_classA_rpt"/>
</dbReference>
<evidence type="ECO:0000256" key="2">
    <source>
        <dbReference type="PROSITE-ProRule" id="PRU00124"/>
    </source>
</evidence>
<dbReference type="EMBL" id="HAEI01006887">
    <property type="protein sequence ID" value="SBR99523.1"/>
    <property type="molecule type" value="Transcribed_RNA"/>
</dbReference>